<dbReference type="Gene3D" id="2.40.50.100">
    <property type="match status" value="1"/>
</dbReference>
<gene>
    <name evidence="2" type="ORF">SDC9_131021</name>
</gene>
<accession>A0A645D434</accession>
<evidence type="ECO:0000259" key="1">
    <source>
        <dbReference type="Pfam" id="PF00364"/>
    </source>
</evidence>
<comment type="caution">
    <text evidence="2">The sequence shown here is derived from an EMBL/GenBank/DDBJ whole genome shotgun (WGS) entry which is preliminary data.</text>
</comment>
<dbReference type="InterPro" id="IPR000089">
    <property type="entry name" value="Biotin_lipoyl"/>
</dbReference>
<dbReference type="AlphaFoldDB" id="A0A645D434"/>
<evidence type="ECO:0000313" key="2">
    <source>
        <dbReference type="EMBL" id="MPM83951.1"/>
    </source>
</evidence>
<organism evidence="2">
    <name type="scientific">bioreactor metagenome</name>
    <dbReference type="NCBI Taxonomy" id="1076179"/>
    <lineage>
        <taxon>unclassified sequences</taxon>
        <taxon>metagenomes</taxon>
        <taxon>ecological metagenomes</taxon>
    </lineage>
</organism>
<reference evidence="2" key="1">
    <citation type="submission" date="2019-08" db="EMBL/GenBank/DDBJ databases">
        <authorList>
            <person name="Kucharzyk K."/>
            <person name="Murdoch R.W."/>
            <person name="Higgins S."/>
            <person name="Loffler F."/>
        </authorList>
    </citation>
    <scope>NUCLEOTIDE SEQUENCE</scope>
</reference>
<protein>
    <recommendedName>
        <fullName evidence="1">Lipoyl-binding domain-containing protein</fullName>
    </recommendedName>
</protein>
<dbReference type="InterPro" id="IPR011053">
    <property type="entry name" value="Single_hybrid_motif"/>
</dbReference>
<dbReference type="SUPFAM" id="SSF51230">
    <property type="entry name" value="Single hybrid motif"/>
    <property type="match status" value="1"/>
</dbReference>
<sequence>MNEIRAPRAGVVTAILAKDSATVTAGDPLFALGEGN</sequence>
<dbReference type="EMBL" id="VSSQ01032632">
    <property type="protein sequence ID" value="MPM83951.1"/>
    <property type="molecule type" value="Genomic_DNA"/>
</dbReference>
<name>A0A645D434_9ZZZZ</name>
<dbReference type="Pfam" id="PF00364">
    <property type="entry name" value="Biotin_lipoyl"/>
    <property type="match status" value="1"/>
</dbReference>
<proteinExistence type="predicted"/>
<feature type="domain" description="Lipoyl-binding" evidence="1">
    <location>
        <begin position="1"/>
        <end position="32"/>
    </location>
</feature>